<gene>
    <name evidence="2" type="ORF">O3P16_08185</name>
</gene>
<dbReference type="RefSeq" id="WP_407031108.1">
    <property type="nucleotide sequence ID" value="NZ_JAQGEF010000007.1"/>
</dbReference>
<dbReference type="InterPro" id="IPR002625">
    <property type="entry name" value="Smr_dom"/>
</dbReference>
<dbReference type="Gene3D" id="2.60.40.1600">
    <property type="entry name" value="Smr-associated-like"/>
    <property type="match status" value="1"/>
</dbReference>
<comment type="caution">
    <text evidence="2">The sequence shown here is derived from an EMBL/GenBank/DDBJ whole genome shotgun (WGS) entry which is preliminary data.</text>
</comment>
<dbReference type="PROSITE" id="PS50828">
    <property type="entry name" value="SMR"/>
    <property type="match status" value="1"/>
</dbReference>
<reference evidence="2 3" key="1">
    <citation type="submission" date="2022-12" db="EMBL/GenBank/DDBJ databases">
        <title>Chitinophagaceae gen. sp. nov., a new member of the family Chitinophagaceae, isolated from soil in a chemical factory.</title>
        <authorList>
            <person name="Ke Z."/>
        </authorList>
    </citation>
    <scope>NUCLEOTIDE SEQUENCE [LARGE SCALE GENOMIC DNA]</scope>
    <source>
        <strain evidence="2 3">LY-5</strain>
    </source>
</reference>
<accession>A0ABT4UIX9</accession>
<dbReference type="InterPro" id="IPR036781">
    <property type="entry name" value="Smr_assoc-like_sf"/>
</dbReference>
<dbReference type="InterPro" id="IPR036063">
    <property type="entry name" value="Smr_dom_sf"/>
</dbReference>
<feature type="domain" description="Smr" evidence="1">
    <location>
        <begin position="286"/>
        <end position="350"/>
    </location>
</feature>
<name>A0ABT4UIX9_9BACT</name>
<dbReference type="Pfam" id="PF01713">
    <property type="entry name" value="Smr"/>
    <property type="match status" value="1"/>
</dbReference>
<dbReference type="SMART" id="SM00463">
    <property type="entry name" value="SMR"/>
    <property type="match status" value="1"/>
</dbReference>
<evidence type="ECO:0000259" key="1">
    <source>
        <dbReference type="PROSITE" id="PS50828"/>
    </source>
</evidence>
<evidence type="ECO:0000313" key="2">
    <source>
        <dbReference type="EMBL" id="MDA3614784.1"/>
    </source>
</evidence>
<proteinExistence type="predicted"/>
<sequence>MKFEIGDKVIVKHSNDDGIVKEILNDKMVMVEVKGVKFPAYTDQLDFPYYKWFTEKPVVPVAASAPRKYIDDVRKEKKPVKLDIANGVWLAFFPTFKKDAFDDEVIDALKIYLINATADHLEFLYKFNTNSQTEFEIQNEILPNSDFYIMNIDFEQINDAPSFEFEFNLKGKPNNRAEYFEAVYKPKAKQFFKEIERIQASGDPFYSKQLFELYPDKPSIDKYFEPETTLTRNSSLDKLAAAGFKVVGNKRIYGESAPPSVIDLHIEKLTNDFNNMDSGEKLAFQLSALEKYLNRCEMNFMKHVTIIHGIGKGRLKEEIHEVLKHRESVKNFVQQHHAWYGNGATEVYFK</sequence>
<dbReference type="EMBL" id="JAQGEF010000007">
    <property type="protein sequence ID" value="MDA3614784.1"/>
    <property type="molecule type" value="Genomic_DNA"/>
</dbReference>
<keyword evidence="3" id="KW-1185">Reference proteome</keyword>
<evidence type="ECO:0000313" key="3">
    <source>
        <dbReference type="Proteomes" id="UP001210231"/>
    </source>
</evidence>
<dbReference type="Gene3D" id="3.30.1370.110">
    <property type="match status" value="1"/>
</dbReference>
<dbReference type="Proteomes" id="UP001210231">
    <property type="component" value="Unassembled WGS sequence"/>
</dbReference>
<dbReference type="SUPFAM" id="SSF158949">
    <property type="entry name" value="Smr-associated domain-like"/>
    <property type="match status" value="1"/>
</dbReference>
<organism evidence="2 3">
    <name type="scientific">Polluticaenibacter yanchengensis</name>
    <dbReference type="NCBI Taxonomy" id="3014562"/>
    <lineage>
        <taxon>Bacteria</taxon>
        <taxon>Pseudomonadati</taxon>
        <taxon>Bacteroidota</taxon>
        <taxon>Chitinophagia</taxon>
        <taxon>Chitinophagales</taxon>
        <taxon>Chitinophagaceae</taxon>
        <taxon>Polluticaenibacter</taxon>
    </lineage>
</organism>
<protein>
    <submittedName>
        <fullName evidence="2">Smr/MutS family protein</fullName>
    </submittedName>
</protein>